<dbReference type="InterPro" id="IPR043502">
    <property type="entry name" value="DNA/RNA_pol_sf"/>
</dbReference>
<organism evidence="19 20">
    <name type="scientific">Pneumocystis jirovecii (strain RU7)</name>
    <name type="common">Human pneumocystis pneumonia agent</name>
    <dbReference type="NCBI Taxonomy" id="1408657"/>
    <lineage>
        <taxon>Eukaryota</taxon>
        <taxon>Fungi</taxon>
        <taxon>Dikarya</taxon>
        <taxon>Ascomycota</taxon>
        <taxon>Taphrinomycotina</taxon>
        <taxon>Pneumocystomycetes</taxon>
        <taxon>Pneumocystaceae</taxon>
        <taxon>Pneumocystis</taxon>
    </lineage>
</organism>
<evidence type="ECO:0000256" key="7">
    <source>
        <dbReference type="ARBA" id="ARBA00022705"/>
    </source>
</evidence>
<comment type="cofactor">
    <cofactor evidence="1 17">
        <name>[4Fe-4S] cluster</name>
        <dbReference type="ChEBI" id="CHEBI:49883"/>
    </cofactor>
</comment>
<keyword evidence="8 17" id="KW-0479">Metal-binding</keyword>
<dbReference type="GO" id="GO:0051539">
    <property type="term" value="F:4 iron, 4 sulfur cluster binding"/>
    <property type="evidence" value="ECO:0007669"/>
    <property type="project" value="UniProtKB-KW"/>
</dbReference>
<dbReference type="CDD" id="cd05779">
    <property type="entry name" value="DNA_polB_epsilon_exo"/>
    <property type="match status" value="1"/>
</dbReference>
<keyword evidence="14 17" id="KW-0238">DNA-binding</keyword>
<keyword evidence="12 17" id="KW-0408">Iron</keyword>
<dbReference type="FunFam" id="3.90.1600.10:FF:000006">
    <property type="entry name" value="DNA polymerase epsilon catalytic subunit"/>
    <property type="match status" value="1"/>
</dbReference>
<proteinExistence type="inferred from homology"/>
<dbReference type="FunFam" id="3.30.420.10:FF:000010">
    <property type="entry name" value="DNA polymerase epsilon catalytic subunit"/>
    <property type="match status" value="1"/>
</dbReference>
<evidence type="ECO:0000256" key="10">
    <source>
        <dbReference type="ARBA" id="ARBA00022833"/>
    </source>
</evidence>
<evidence type="ECO:0000256" key="11">
    <source>
        <dbReference type="ARBA" id="ARBA00022932"/>
    </source>
</evidence>
<dbReference type="GO" id="GO:0008310">
    <property type="term" value="F:single-stranded DNA 3'-5' DNA exonuclease activity"/>
    <property type="evidence" value="ECO:0007669"/>
    <property type="project" value="TreeGrafter"/>
</dbReference>
<evidence type="ECO:0000256" key="13">
    <source>
        <dbReference type="ARBA" id="ARBA00023014"/>
    </source>
</evidence>
<dbReference type="InterPro" id="IPR036397">
    <property type="entry name" value="RNaseH_sf"/>
</dbReference>
<dbReference type="EC" id="2.7.7.7" evidence="17"/>
<keyword evidence="13 17" id="KW-0411">Iron-sulfur</keyword>
<keyword evidence="6 17" id="KW-0548">Nucleotidyltransferase</keyword>
<evidence type="ECO:0000256" key="14">
    <source>
        <dbReference type="ARBA" id="ARBA00023125"/>
    </source>
</evidence>
<keyword evidence="7 17" id="KW-0235">DNA replication</keyword>
<dbReference type="Pfam" id="PF23250">
    <property type="entry name" value="zf_DPOE_2"/>
    <property type="match status" value="1"/>
</dbReference>
<dbReference type="GO" id="GO:1902975">
    <property type="term" value="P:mitotic DNA replication initiation"/>
    <property type="evidence" value="ECO:0007669"/>
    <property type="project" value="EnsemblFungi"/>
</dbReference>
<dbReference type="VEuPathDB" id="FungiDB:T551_01314"/>
<dbReference type="PANTHER" id="PTHR10670:SF0">
    <property type="entry name" value="DNA POLYMERASE EPSILON CATALYTIC SUBUNIT A"/>
    <property type="match status" value="1"/>
</dbReference>
<evidence type="ECO:0000256" key="15">
    <source>
        <dbReference type="ARBA" id="ARBA00023242"/>
    </source>
</evidence>
<evidence type="ECO:0000256" key="9">
    <source>
        <dbReference type="ARBA" id="ARBA00022771"/>
    </source>
</evidence>
<evidence type="ECO:0000313" key="19">
    <source>
        <dbReference type="EMBL" id="KTW31242.1"/>
    </source>
</evidence>
<feature type="domain" description="DNA polymerase epsilon catalytic subunit A C-terminal" evidence="18">
    <location>
        <begin position="1489"/>
        <end position="1877"/>
    </location>
</feature>
<sequence>MKRPAIRRAYTRKKRSLNDEKTPSNAYDRWERLQLINVIDERMGFDRLETGPPLEGWLINMHETSLPDDSQGGKSAMAFYFIQEDGNTFKTVMSFEPYFFVACKTGCDVEVEAYLRKTFQTIIRISRCVKEDLQMPNHLTGYRRLFLQLFFKNTSDLLSVQKVLVPMAEANKRKMDALDVLNEVVTATSDVILHQETSQSSRLILSEDYIIDAREYDVPYSVRVAMDNDIRVGKWYHVKVQAGVVNMNTIEDRITRAEPVVLVFDIETTKLPLKFPDSTIDQIIMISYMIDGQGFLITNRDVVSSDIDNFEYTPKPEYEGSFWIFNESDEKSLIQRFFNHIKDVKPTIIATYNGDVFDWPFIDARASMYSLNMYEEIGFMKNKSDEYQSSYCVHMDCYRWVKRDSYLPQGSQGLKAVTKAKLGYNPIELDPELMTRYASEKPQVLAQYSVSDAVSTYYLYMKYVHPFIFSLCNIIPLNPGDVLSKGTGTLCEMLLMVQAFKKGIILPNKHIDRYDKHYEGHLLESETYVGGHVESLEAGVFRSDILEKFSIDPNIVEKLISELDPALKFSIEVEAKKKVSDIINYDEIKQQIILQLEEFKKNPIRTEYPKIYHLDVASMYPNIMITNRLQPDSMIDEFRCASCDFNKPGKLCDKKMTWSWHGDFFPAKRDEYNMIKHALRNESFPGKVSGTSKSFDELPVLEQSSIIQKRLTEYCKKIYGRIRDSSVVERETIVCQRENPFYVDTVKSFRDRRYELKDLLKQWKQKLDSASPSDLSQIDEARKMIVLYDSLQLAHKVILNSFYGYVMRKGSRWYSMEMAGVTCLTGARIIQTARQLIEKVGRPLELDTDGIWCILPSTFPQNYLFNFSNGKTFFISYPCVMLNYLIHSQFTNHQYHDLVDHVRYKYEVRSENSIFFEIDGPYKAMILPTSVEEDKTIKKKYAVFNDDNTFAELKGFEVKRRGELKLIKIFQSQTFKLFLEGTTLEECYGAVATVANKWLDILYSKGSTLADEELIDLISENRSMSKTLEEYGVQKSTSISTARRLAEFLGDQVTKDRGLLCRFIISSKPKDASIVERAIPVAIFSADESIKKHFLRKWLHDNSLSDYDIRTIIDWDYYVKRLSSVIQKLITIPAAMQMVSNPVPRVAQPEWLQRRHAAKLDKFKQHSIMKSFKVLPKVMEDITNTDKKSSFIDIEEFPFQETSQISFKATNEPKEITKEVDKDDFFAILDLPAADIDYDYKSWLQHQKYKWRIQKQNRDRRRHLFGPNIDANNNLLGFFRDKAIFTYTKTWEVLEFHQTDIAGELRAWVLIDNVLHSIKLVIPRIIYINFKSSDVPEFNIEDCEIEKVSKILPTGKYSDYLFELKIPEQVYNNKQKSLLNFLNHPSIDGIFESQISTKERAVLLLGAICEFKDTEQGSLRKALEKGFDLTMLRKSDKNVLYLEKFNLSFIFLTHFSSGNTQIISIFFSSKPIANLFVLDNSRETPVFPNFEKLYKDLFSSLKSQGLFDDLAFQYDDSIAFKVLVLKNEKKLYKSLSNCIREYQTERHGPTILIHTLKYDQLNHFSPILFDFPLMKFPQDDNNIPSLGWQTYVGKKAITSFLHLSAFVSYRIKLSRYSNIPFCDILEDDSKFVIDVTFARCLMEHNYLLWWSRSSVPDYGGHEKDWTLYTQEGLDIPLVNNPGSYENVCIELDVRSLAVSAILNSALVNAFDSASDQIPDEFSFLDNDIYNGSENFIDVNISSSVILVLKLLLKHWLFEASTGNRNADLMVQHFLRWVSSSDSFLYDNSLNIYVQRILKKAFVNLLSDLKRSGSKIVFANTFRVLIQTSKKNLDNAYTYGSYIIKTIRNKPLFNFLDINIKEYWDYLLWMDDVNYGGKACLEVKEGQNLDTILHWHIANFLPKILQDEFKAWIAEFISLMYKSKMSALDEYSTQYQYQDHVNKSQVFEELGQNAILNEIAKPLIKRTSLLVHQQNNSFRDSELAVDFEVPNLPGSYLEISNPVLLFVKCICAIFELVKEFSLDVRMLRRDLLRTLDISEFSPESIFQNPSRSYVLSVICQSCGFLRDIDLCRDNDLFSFDQFGKRMFVLKCTQCFSEYNKLAIEEMLIGKVQHMMMIYQIQDFRCEKCKKIKESNLQEYCTCSGNWVSTIDYYQDLFAIFNNIAVAYEFKMLEDLLNLFK</sequence>
<dbReference type="InterPro" id="IPR055191">
    <property type="entry name" value="POL2_thumb"/>
</dbReference>
<evidence type="ECO:0000259" key="18">
    <source>
        <dbReference type="SMART" id="SM01159"/>
    </source>
</evidence>
<keyword evidence="11 17" id="KW-0239">DNA-directed DNA polymerase</keyword>
<keyword evidence="10 17" id="KW-0862">Zinc</keyword>
<dbReference type="GeneID" id="28939832"/>
<evidence type="ECO:0000256" key="6">
    <source>
        <dbReference type="ARBA" id="ARBA00022695"/>
    </source>
</evidence>
<dbReference type="GO" id="GO:0008622">
    <property type="term" value="C:epsilon DNA polymerase complex"/>
    <property type="evidence" value="ECO:0007669"/>
    <property type="project" value="InterPro"/>
</dbReference>
<dbReference type="Gene3D" id="1.10.132.60">
    <property type="entry name" value="DNA polymerase family B, C-terminal domain"/>
    <property type="match status" value="1"/>
</dbReference>
<dbReference type="SMART" id="SM01159">
    <property type="entry name" value="DUF1744"/>
    <property type="match status" value="1"/>
</dbReference>
<evidence type="ECO:0000256" key="2">
    <source>
        <dbReference type="ARBA" id="ARBA00004123"/>
    </source>
</evidence>
<dbReference type="InterPro" id="IPR006133">
    <property type="entry name" value="DNA-dir_DNA_pol_B_exonuc"/>
</dbReference>
<dbReference type="OrthoDB" id="10060449at2759"/>
<dbReference type="STRING" id="1408657.A0A0W4ZS83"/>
<dbReference type="GO" id="GO:0140529">
    <property type="term" value="P:CMG complex assembly"/>
    <property type="evidence" value="ECO:0007669"/>
    <property type="project" value="EnsemblFungi"/>
</dbReference>
<dbReference type="InterPro" id="IPR013697">
    <property type="entry name" value="DNA_pol_e_suA_C"/>
</dbReference>
<dbReference type="GO" id="GO:0003677">
    <property type="term" value="F:DNA binding"/>
    <property type="evidence" value="ECO:0007669"/>
    <property type="project" value="UniProtKB-KW"/>
</dbReference>
<dbReference type="GO" id="GO:0008270">
    <property type="term" value="F:zinc ion binding"/>
    <property type="evidence" value="ECO:0007669"/>
    <property type="project" value="UniProtKB-KW"/>
</dbReference>
<dbReference type="Pfam" id="PF22912">
    <property type="entry name" value="zf-DPOE"/>
    <property type="match status" value="1"/>
</dbReference>
<dbReference type="FunFam" id="1.10.287.690:FF:000005">
    <property type="entry name" value="DNA polymerase epsilon catalytic subunit"/>
    <property type="match status" value="1"/>
</dbReference>
<dbReference type="InterPro" id="IPR054475">
    <property type="entry name" value="Znf-DPOE"/>
</dbReference>
<evidence type="ECO:0000256" key="8">
    <source>
        <dbReference type="ARBA" id="ARBA00022723"/>
    </source>
</evidence>
<dbReference type="InterPro" id="IPR029703">
    <property type="entry name" value="POL2"/>
</dbReference>
<dbReference type="GO" id="GO:0006297">
    <property type="term" value="P:nucleotide-excision repair, DNA gap filling"/>
    <property type="evidence" value="ECO:0007669"/>
    <property type="project" value="TreeGrafter"/>
</dbReference>
<dbReference type="GO" id="GO:0045004">
    <property type="term" value="P:DNA replication proofreading"/>
    <property type="evidence" value="ECO:0007669"/>
    <property type="project" value="TreeGrafter"/>
</dbReference>
<keyword evidence="5 17" id="KW-0808">Transferase</keyword>
<dbReference type="GO" id="GO:0006287">
    <property type="term" value="P:base-excision repair, gap-filling"/>
    <property type="evidence" value="ECO:0007669"/>
    <property type="project" value="TreeGrafter"/>
</dbReference>
<keyword evidence="9 17" id="KW-0863">Zinc-finger</keyword>
<dbReference type="PANTHER" id="PTHR10670">
    <property type="entry name" value="DNA POLYMERASE EPSILON CATALYTIC SUBUNIT A"/>
    <property type="match status" value="1"/>
</dbReference>
<dbReference type="Gene3D" id="1.10.287.690">
    <property type="entry name" value="Helix hairpin bin"/>
    <property type="match status" value="1"/>
</dbReference>
<dbReference type="InterPro" id="IPR023211">
    <property type="entry name" value="DNA_pol_palm_dom_sf"/>
</dbReference>
<evidence type="ECO:0000256" key="1">
    <source>
        <dbReference type="ARBA" id="ARBA00001966"/>
    </source>
</evidence>
<dbReference type="GO" id="GO:1903460">
    <property type="term" value="P:mitotic DNA replication leading strand elongation"/>
    <property type="evidence" value="ECO:0007669"/>
    <property type="project" value="EnsemblFungi"/>
</dbReference>
<dbReference type="GO" id="GO:0000166">
    <property type="term" value="F:nucleotide binding"/>
    <property type="evidence" value="ECO:0007669"/>
    <property type="project" value="InterPro"/>
</dbReference>
<comment type="subcellular location">
    <subcellularLocation>
        <location evidence="2 17">Nucleus</location>
    </subcellularLocation>
</comment>
<evidence type="ECO:0000256" key="4">
    <source>
        <dbReference type="ARBA" id="ARBA00022485"/>
    </source>
</evidence>
<name>A0A0W4ZS83_PNEJ7</name>
<keyword evidence="20" id="KW-1185">Reference proteome</keyword>
<dbReference type="CDD" id="cd05535">
    <property type="entry name" value="POLBc_epsilon"/>
    <property type="match status" value="1"/>
</dbReference>
<dbReference type="GO" id="GO:0140445">
    <property type="term" value="C:chromosome, telomeric repeat region"/>
    <property type="evidence" value="ECO:0007669"/>
    <property type="project" value="EnsemblFungi"/>
</dbReference>
<evidence type="ECO:0000256" key="3">
    <source>
        <dbReference type="ARBA" id="ARBA00005755"/>
    </source>
</evidence>
<evidence type="ECO:0000256" key="12">
    <source>
        <dbReference type="ARBA" id="ARBA00023004"/>
    </source>
</evidence>
<protein>
    <recommendedName>
        <fullName evidence="17">DNA polymerase epsilon catalytic subunit</fullName>
        <ecNumber evidence="17">2.7.7.7</ecNumber>
    </recommendedName>
</protein>
<comment type="function">
    <text evidence="17">DNA polymerase II participates in chromosomal DNA replication.</text>
</comment>
<comment type="caution">
    <text evidence="19">The sequence shown here is derived from an EMBL/GenBank/DDBJ whole genome shotgun (WGS) entry which is preliminary data.</text>
</comment>
<dbReference type="SUPFAM" id="SSF53098">
    <property type="entry name" value="Ribonuclease H-like"/>
    <property type="match status" value="1"/>
</dbReference>
<dbReference type="Pfam" id="PF03104">
    <property type="entry name" value="DNA_pol_B_exo1"/>
    <property type="match status" value="1"/>
</dbReference>
<dbReference type="InterPro" id="IPR012337">
    <property type="entry name" value="RNaseH-like_sf"/>
</dbReference>
<dbReference type="eggNOG" id="KOG1798">
    <property type="taxonomic scope" value="Eukaryota"/>
</dbReference>
<comment type="catalytic activity">
    <reaction evidence="16 17">
        <text>DNA(n) + a 2'-deoxyribonucleoside 5'-triphosphate = DNA(n+1) + diphosphate</text>
        <dbReference type="Rhea" id="RHEA:22508"/>
        <dbReference type="Rhea" id="RHEA-COMP:17339"/>
        <dbReference type="Rhea" id="RHEA-COMP:17340"/>
        <dbReference type="ChEBI" id="CHEBI:33019"/>
        <dbReference type="ChEBI" id="CHEBI:61560"/>
        <dbReference type="ChEBI" id="CHEBI:173112"/>
        <dbReference type="EC" id="2.7.7.7"/>
    </reaction>
</comment>
<dbReference type="GO" id="GO:0003887">
    <property type="term" value="F:DNA-directed DNA polymerase activity"/>
    <property type="evidence" value="ECO:0007669"/>
    <property type="project" value="UniProtKB-KW"/>
</dbReference>
<evidence type="ECO:0000256" key="17">
    <source>
        <dbReference type="RuleBase" id="RU365029"/>
    </source>
</evidence>
<evidence type="ECO:0000256" key="5">
    <source>
        <dbReference type="ARBA" id="ARBA00022679"/>
    </source>
</evidence>
<dbReference type="GO" id="GO:0034080">
    <property type="term" value="P:CENP-A containing chromatin assembly"/>
    <property type="evidence" value="ECO:0007669"/>
    <property type="project" value="EnsemblFungi"/>
</dbReference>
<comment type="similarity">
    <text evidence="3 17">Belongs to the DNA polymerase type-B family.</text>
</comment>
<dbReference type="Gene3D" id="3.90.1600.10">
    <property type="entry name" value="Palm domain of DNA polymerase"/>
    <property type="match status" value="1"/>
</dbReference>
<dbReference type="Gene3D" id="3.30.420.10">
    <property type="entry name" value="Ribonuclease H-like superfamily/Ribonuclease H"/>
    <property type="match status" value="1"/>
</dbReference>
<dbReference type="InterPro" id="IPR042087">
    <property type="entry name" value="DNA_pol_B_thumb"/>
</dbReference>
<reference evidence="20" key="1">
    <citation type="journal article" date="2016" name="Nat. Commun.">
        <title>Genome analysis of three Pneumocystis species reveals adaptation mechanisms to life exclusively in mammalian hosts.</title>
        <authorList>
            <person name="Ma L."/>
            <person name="Chen Z."/>
            <person name="Huang D.W."/>
            <person name="Kutty G."/>
            <person name="Ishihara M."/>
            <person name="Wang H."/>
            <person name="Abouelleil A."/>
            <person name="Bishop L."/>
            <person name="Davey E."/>
            <person name="Deng R."/>
            <person name="Deng X."/>
            <person name="Fan L."/>
            <person name="Fantoni G."/>
            <person name="Fitzgerald M."/>
            <person name="Gogineni E."/>
            <person name="Goldberg J.M."/>
            <person name="Handley G."/>
            <person name="Hu X."/>
            <person name="Huber C."/>
            <person name="Jiao X."/>
            <person name="Jones K."/>
            <person name="Levin J.Z."/>
            <person name="Liu Y."/>
            <person name="Macdonald P."/>
            <person name="Melnikov A."/>
            <person name="Raley C."/>
            <person name="Sassi M."/>
            <person name="Sherman B.T."/>
            <person name="Song X."/>
            <person name="Sykes S."/>
            <person name="Tran B."/>
            <person name="Walsh L."/>
            <person name="Xia Y."/>
            <person name="Yang J."/>
            <person name="Young S."/>
            <person name="Zeng Q."/>
            <person name="Zheng X."/>
            <person name="Stephens R."/>
            <person name="Nusbaum C."/>
            <person name="Birren B.W."/>
            <person name="Azadi P."/>
            <person name="Lempicki R.A."/>
            <person name="Cuomo C.A."/>
            <person name="Kovacs J.A."/>
        </authorList>
    </citation>
    <scope>NUCLEOTIDE SEQUENCE [LARGE SCALE GENOMIC DNA]</scope>
    <source>
        <strain evidence="20">RU7</strain>
    </source>
</reference>
<gene>
    <name evidence="19" type="ORF">T551_01314</name>
</gene>
<dbReference type="FunFam" id="1.10.132.60:FF:000002">
    <property type="entry name" value="DNA polymerase epsilon catalytic subunit"/>
    <property type="match status" value="1"/>
</dbReference>
<dbReference type="EMBL" id="LFWA01000005">
    <property type="protein sequence ID" value="KTW31242.1"/>
    <property type="molecule type" value="Genomic_DNA"/>
</dbReference>
<dbReference type="Gene3D" id="3.30.342.10">
    <property type="entry name" value="DNA Polymerase, chain B, domain 1"/>
    <property type="match status" value="1"/>
</dbReference>
<dbReference type="InterPro" id="IPR006172">
    <property type="entry name" value="DNA-dir_DNA_pol_B"/>
</dbReference>
<dbReference type="Pfam" id="PF22634">
    <property type="entry name" value="POL2_thumb"/>
    <property type="match status" value="1"/>
</dbReference>
<dbReference type="RefSeq" id="XP_018230232.1">
    <property type="nucleotide sequence ID" value="XM_018373577.1"/>
</dbReference>
<keyword evidence="4 17" id="KW-0004">4Fe-4S</keyword>
<dbReference type="GO" id="GO:0031048">
    <property type="term" value="P:regulatory ncRNA-mediated heterochromatin formation"/>
    <property type="evidence" value="ECO:0007669"/>
    <property type="project" value="EnsemblFungi"/>
</dbReference>
<keyword evidence="15 17" id="KW-0539">Nucleus</keyword>
<dbReference type="SMART" id="SM00486">
    <property type="entry name" value="POLBc"/>
    <property type="match status" value="1"/>
</dbReference>
<dbReference type="Proteomes" id="UP000053447">
    <property type="component" value="Unassembled WGS sequence"/>
</dbReference>
<accession>A0A0W4ZS83</accession>
<dbReference type="SUPFAM" id="SSF56672">
    <property type="entry name" value="DNA/RNA polymerases"/>
    <property type="match status" value="1"/>
</dbReference>
<evidence type="ECO:0000256" key="16">
    <source>
        <dbReference type="ARBA" id="ARBA00049244"/>
    </source>
</evidence>
<evidence type="ECO:0000313" key="20">
    <source>
        <dbReference type="Proteomes" id="UP000053447"/>
    </source>
</evidence>
<dbReference type="Pfam" id="PF08490">
    <property type="entry name" value="DUF1744"/>
    <property type="match status" value="1"/>
</dbReference>